<evidence type="ECO:0000313" key="2">
    <source>
        <dbReference type="Proteomes" id="UP000435357"/>
    </source>
</evidence>
<reference evidence="1 2" key="1">
    <citation type="submission" date="2019-09" db="EMBL/GenBank/DDBJ databases">
        <title>Genomes of Cryomorphaceae.</title>
        <authorList>
            <person name="Bowman J.P."/>
        </authorList>
    </citation>
    <scope>NUCLEOTIDE SEQUENCE [LARGE SCALE GENOMIC DNA]</scope>
    <source>
        <strain evidence="1 2">KCTC 52047</strain>
    </source>
</reference>
<accession>A0A6N6M7A7</accession>
<dbReference type="EMBL" id="WACR01000001">
    <property type="protein sequence ID" value="KAB1065940.1"/>
    <property type="molecule type" value="Genomic_DNA"/>
</dbReference>
<dbReference type="Proteomes" id="UP000435357">
    <property type="component" value="Unassembled WGS sequence"/>
</dbReference>
<sequence>MKPIQIFISSLTFIILFSSCSDKKGLKSVYGLQNDTIVSIKNYDRDGRVIFDRTTQIIESWDNGLMTWMTAKEFKGNRQTYEYYAHSNSGLRITIFDYDQNGELNGEFSKYYSSSNEKGRNPFGEIYAIESRDSLKSYLQSSIPDSVLFSNHQGANNENTEYFKSYTDSLSLKVKEYWTIVEGSETRKTIKKFDAKGNLIYKYNKTQWNEGIEKFQYNQNGELIEELKIWDPENNRFQKKEHYYSNGLLQKTLFYHDTALAFKYEYFYNDTLLDKEIKTRVTEAEHFKDRKKIETTEYRYEYFE</sequence>
<dbReference type="RefSeq" id="WP_151165928.1">
    <property type="nucleotide sequence ID" value="NZ_WACR01000001.1"/>
</dbReference>
<keyword evidence="2" id="KW-1185">Reference proteome</keyword>
<dbReference type="AlphaFoldDB" id="A0A6N6M7A7"/>
<organism evidence="1 2">
    <name type="scientific">Salibacter halophilus</name>
    <dbReference type="NCBI Taxonomy" id="1803916"/>
    <lineage>
        <taxon>Bacteria</taxon>
        <taxon>Pseudomonadati</taxon>
        <taxon>Bacteroidota</taxon>
        <taxon>Flavobacteriia</taxon>
        <taxon>Flavobacteriales</taxon>
        <taxon>Salibacteraceae</taxon>
        <taxon>Salibacter</taxon>
    </lineage>
</organism>
<evidence type="ECO:0000313" key="1">
    <source>
        <dbReference type="EMBL" id="KAB1065940.1"/>
    </source>
</evidence>
<dbReference type="PROSITE" id="PS51257">
    <property type="entry name" value="PROKAR_LIPOPROTEIN"/>
    <property type="match status" value="1"/>
</dbReference>
<gene>
    <name evidence="1" type="ORF">F3059_00270</name>
</gene>
<proteinExistence type="predicted"/>
<protein>
    <submittedName>
        <fullName evidence="1">Uncharacterized protein</fullName>
    </submittedName>
</protein>
<comment type="caution">
    <text evidence="1">The sequence shown here is derived from an EMBL/GenBank/DDBJ whole genome shotgun (WGS) entry which is preliminary data.</text>
</comment>
<name>A0A6N6M7A7_9FLAO</name>